<dbReference type="eggNOG" id="ENOG502QSAP">
    <property type="taxonomic scope" value="Eukaryota"/>
</dbReference>
<dbReference type="InterPro" id="IPR032675">
    <property type="entry name" value="LRR_dom_sf"/>
</dbReference>
<name>C5DKT6_LACTC</name>
<accession>C5DKT6</accession>
<dbReference type="InParanoid" id="C5DKT6"/>
<dbReference type="RefSeq" id="XP_002554524.1">
    <property type="nucleotide sequence ID" value="XM_002554478.1"/>
</dbReference>
<dbReference type="Proteomes" id="UP000002036">
    <property type="component" value="Chromosome F"/>
</dbReference>
<dbReference type="EMBL" id="CU928170">
    <property type="protein sequence ID" value="CAR24087.1"/>
    <property type="molecule type" value="Genomic_DNA"/>
</dbReference>
<evidence type="ECO:0000313" key="2">
    <source>
        <dbReference type="Proteomes" id="UP000002036"/>
    </source>
</evidence>
<dbReference type="STRING" id="559295.C5DKT6"/>
<keyword evidence="2" id="KW-1185">Reference proteome</keyword>
<dbReference type="KEGG" id="lth:KLTH0F07392g"/>
<gene>
    <name evidence="1" type="ordered locus">KLTH0F07392g</name>
</gene>
<reference evidence="1 2" key="1">
    <citation type="journal article" date="2009" name="Genome Res.">
        <title>Comparative genomics of protoploid Saccharomycetaceae.</title>
        <authorList>
            <consortium name="The Genolevures Consortium"/>
            <person name="Souciet J.-L."/>
            <person name="Dujon B."/>
            <person name="Gaillardin C."/>
            <person name="Johnston M."/>
            <person name="Baret P.V."/>
            <person name="Cliften P."/>
            <person name="Sherman D.J."/>
            <person name="Weissenbach J."/>
            <person name="Westhof E."/>
            <person name="Wincker P."/>
            <person name="Jubin C."/>
            <person name="Poulain J."/>
            <person name="Barbe V."/>
            <person name="Segurens B."/>
            <person name="Artiguenave F."/>
            <person name="Anthouard V."/>
            <person name="Vacherie B."/>
            <person name="Val M.-E."/>
            <person name="Fulton R.S."/>
            <person name="Minx P."/>
            <person name="Wilson R."/>
            <person name="Durrens P."/>
            <person name="Jean G."/>
            <person name="Marck C."/>
            <person name="Martin T."/>
            <person name="Nikolski M."/>
            <person name="Rolland T."/>
            <person name="Seret M.-L."/>
            <person name="Casaregola S."/>
            <person name="Despons L."/>
            <person name="Fairhead C."/>
            <person name="Fischer G."/>
            <person name="Lafontaine I."/>
            <person name="Leh V."/>
            <person name="Lemaire M."/>
            <person name="de Montigny J."/>
            <person name="Neuveglise C."/>
            <person name="Thierry A."/>
            <person name="Blanc-Lenfle I."/>
            <person name="Bleykasten C."/>
            <person name="Diffels J."/>
            <person name="Fritsch E."/>
            <person name="Frangeul L."/>
            <person name="Goeffon A."/>
            <person name="Jauniaux N."/>
            <person name="Kachouri-Lafond R."/>
            <person name="Payen C."/>
            <person name="Potier S."/>
            <person name="Pribylova L."/>
            <person name="Ozanne C."/>
            <person name="Richard G.-F."/>
            <person name="Sacerdot C."/>
            <person name="Straub M.-L."/>
            <person name="Talla E."/>
        </authorList>
    </citation>
    <scope>NUCLEOTIDE SEQUENCE [LARGE SCALE GENOMIC DNA]</scope>
    <source>
        <strain evidence="2">ATCC 56472 / CBS 6340 / NRRL Y-8284</strain>
    </source>
</reference>
<protein>
    <submittedName>
        <fullName evidence="1">KLTH0F07392p</fullName>
    </submittedName>
</protein>
<proteinExistence type="predicted"/>
<dbReference type="FunCoup" id="C5DKT6">
    <property type="interactions" value="42"/>
</dbReference>
<evidence type="ECO:0000313" key="1">
    <source>
        <dbReference type="EMBL" id="CAR24087.1"/>
    </source>
</evidence>
<dbReference type="AlphaFoldDB" id="C5DKT6"/>
<sequence>MANKRRPKKVIVPYRKYVGGQGFVSNRGASTESEDADNKIIKGSRADGDVFHTPQGTYYYDVDTESVIQIKPPTPAPVARQVNAENSEDMALPWEIFELVLKQCEQVEPQFLAVCWHWYAICVPLLYRIPKLSSGNFSKFVDAVVNNRKKRLGENVVELDLSMIIQSGKNSYVSKLLRRCSPKLESFIAPQTSFGYAPLISLKSCRHLRYLDLGLVSETVQLGELFSAIKEFRSLTHLSFPRSSVDCKGFRDFEWPPNLQYLKLSGGITNEFVREITFPRTIKKLEFAFCPQIDEHSVYTVLAKIGDRLTHLHFHYPMPSLQGSSLDAVFRYCSNLRVLQLPVDYCSKWAFSEYMLTPLPSPRPLRTLMLECSGNLGQAFKVHPDDITIALAEDRLPNLRTLRVSSKLGWDLKGSDVNDLISCLEDQYADFRISYF</sequence>
<organism evidence="1 2">
    <name type="scientific">Lachancea thermotolerans (strain ATCC 56472 / CBS 6340 / NRRL Y-8284)</name>
    <name type="common">Yeast</name>
    <name type="synonym">Kluyveromyces thermotolerans</name>
    <dbReference type="NCBI Taxonomy" id="559295"/>
    <lineage>
        <taxon>Eukaryota</taxon>
        <taxon>Fungi</taxon>
        <taxon>Dikarya</taxon>
        <taxon>Ascomycota</taxon>
        <taxon>Saccharomycotina</taxon>
        <taxon>Saccharomycetes</taxon>
        <taxon>Saccharomycetales</taxon>
        <taxon>Saccharomycetaceae</taxon>
        <taxon>Lachancea</taxon>
    </lineage>
</organism>
<dbReference type="OrthoDB" id="2125396at2759"/>
<dbReference type="SUPFAM" id="SSF52047">
    <property type="entry name" value="RNI-like"/>
    <property type="match status" value="1"/>
</dbReference>
<dbReference type="GeneID" id="8292728"/>
<dbReference type="OMA" id="AINCWAS"/>
<dbReference type="HOGENOM" id="CLU_042679_1_0_1"/>
<dbReference type="Gene3D" id="3.80.10.10">
    <property type="entry name" value="Ribonuclease Inhibitor"/>
    <property type="match status" value="1"/>
</dbReference>